<evidence type="ECO:0000256" key="1">
    <source>
        <dbReference type="ARBA" id="ARBA00004141"/>
    </source>
</evidence>
<feature type="transmembrane region" description="Helical" evidence="6">
    <location>
        <begin position="172"/>
        <end position="190"/>
    </location>
</feature>
<feature type="transmembrane region" description="Helical" evidence="6">
    <location>
        <begin position="202"/>
        <end position="221"/>
    </location>
</feature>
<feature type="transmembrane region" description="Helical" evidence="6">
    <location>
        <begin position="530"/>
        <end position="549"/>
    </location>
</feature>
<gene>
    <name evidence="7" type="ORF">N656DRAFT_791107</name>
</gene>
<reference evidence="7" key="2">
    <citation type="submission" date="2023-05" db="EMBL/GenBank/DDBJ databases">
        <authorList>
            <consortium name="Lawrence Berkeley National Laboratory"/>
            <person name="Steindorff A."/>
            <person name="Hensen N."/>
            <person name="Bonometti L."/>
            <person name="Westerberg I."/>
            <person name="Brannstrom I.O."/>
            <person name="Guillou S."/>
            <person name="Cros-Aarteil S."/>
            <person name="Calhoun S."/>
            <person name="Haridas S."/>
            <person name="Kuo A."/>
            <person name="Mondo S."/>
            <person name="Pangilinan J."/>
            <person name="Riley R."/>
            <person name="Labutti K."/>
            <person name="Andreopoulos B."/>
            <person name="Lipzen A."/>
            <person name="Chen C."/>
            <person name="Yanf M."/>
            <person name="Daum C."/>
            <person name="Ng V."/>
            <person name="Clum A."/>
            <person name="Ohm R."/>
            <person name="Martin F."/>
            <person name="Silar P."/>
            <person name="Natvig D."/>
            <person name="Lalanne C."/>
            <person name="Gautier V."/>
            <person name="Ament-Velasquez S.L."/>
            <person name="Kruys A."/>
            <person name="Hutchinson M.I."/>
            <person name="Powell A.J."/>
            <person name="Barry K."/>
            <person name="Miller A.N."/>
            <person name="Grigoriev I.V."/>
            <person name="Debuchy R."/>
            <person name="Gladieux P."/>
            <person name="Thoren M.H."/>
            <person name="Johannesson H."/>
        </authorList>
    </citation>
    <scope>NUCLEOTIDE SEQUENCE</scope>
    <source>
        <strain evidence="7">CBS 508.74</strain>
    </source>
</reference>
<feature type="transmembrane region" description="Helical" evidence="6">
    <location>
        <begin position="55"/>
        <end position="76"/>
    </location>
</feature>
<reference evidence="7" key="1">
    <citation type="journal article" date="2023" name="Mol. Phylogenet. Evol.">
        <title>Genome-scale phylogeny and comparative genomics of the fungal order Sordariales.</title>
        <authorList>
            <person name="Hensen N."/>
            <person name="Bonometti L."/>
            <person name="Westerberg I."/>
            <person name="Brannstrom I.O."/>
            <person name="Guillou S."/>
            <person name="Cros-Aarteil S."/>
            <person name="Calhoun S."/>
            <person name="Haridas S."/>
            <person name="Kuo A."/>
            <person name="Mondo S."/>
            <person name="Pangilinan J."/>
            <person name="Riley R."/>
            <person name="LaButti K."/>
            <person name="Andreopoulos B."/>
            <person name="Lipzen A."/>
            <person name="Chen C."/>
            <person name="Yan M."/>
            <person name="Daum C."/>
            <person name="Ng V."/>
            <person name="Clum A."/>
            <person name="Steindorff A."/>
            <person name="Ohm R.A."/>
            <person name="Martin F."/>
            <person name="Silar P."/>
            <person name="Natvig D.O."/>
            <person name="Lalanne C."/>
            <person name="Gautier V."/>
            <person name="Ament-Velasquez S.L."/>
            <person name="Kruys A."/>
            <person name="Hutchinson M.I."/>
            <person name="Powell A.J."/>
            <person name="Barry K."/>
            <person name="Miller A.N."/>
            <person name="Grigoriev I.V."/>
            <person name="Debuchy R."/>
            <person name="Gladieux P."/>
            <person name="Hiltunen Thoren M."/>
            <person name="Johannesson H."/>
        </authorList>
    </citation>
    <scope>NUCLEOTIDE SEQUENCE</scope>
    <source>
        <strain evidence="7">CBS 508.74</strain>
    </source>
</reference>
<dbReference type="GO" id="GO:0008506">
    <property type="term" value="F:sucrose:proton symporter activity"/>
    <property type="evidence" value="ECO:0007669"/>
    <property type="project" value="TreeGrafter"/>
</dbReference>
<protein>
    <recommendedName>
        <fullName evidence="9">Sucrose transporter</fullName>
    </recommendedName>
</protein>
<evidence type="ECO:0000256" key="3">
    <source>
        <dbReference type="ARBA" id="ARBA00022692"/>
    </source>
</evidence>
<evidence type="ECO:0000313" key="8">
    <source>
        <dbReference type="Proteomes" id="UP001302812"/>
    </source>
</evidence>
<dbReference type="Proteomes" id="UP001302812">
    <property type="component" value="Unassembled WGS sequence"/>
</dbReference>
<evidence type="ECO:0000256" key="5">
    <source>
        <dbReference type="ARBA" id="ARBA00023136"/>
    </source>
</evidence>
<feature type="transmembrane region" description="Helical" evidence="6">
    <location>
        <begin position="478"/>
        <end position="505"/>
    </location>
</feature>
<dbReference type="InterPro" id="IPR036259">
    <property type="entry name" value="MFS_trans_sf"/>
</dbReference>
<feature type="transmembrane region" description="Helical" evidence="6">
    <location>
        <begin position="263"/>
        <end position="282"/>
    </location>
</feature>
<dbReference type="RefSeq" id="XP_064668110.1">
    <property type="nucleotide sequence ID" value="XM_064816940.1"/>
</dbReference>
<comment type="subcellular location">
    <subcellularLocation>
        <location evidence="1">Membrane</location>
        <topology evidence="1">Multi-pass membrane protein</topology>
    </subcellularLocation>
</comment>
<dbReference type="AlphaFoldDB" id="A0AAN6QN26"/>
<dbReference type="EMBL" id="MU853350">
    <property type="protein sequence ID" value="KAK4110540.1"/>
    <property type="molecule type" value="Genomic_DNA"/>
</dbReference>
<evidence type="ECO:0000256" key="4">
    <source>
        <dbReference type="ARBA" id="ARBA00022989"/>
    </source>
</evidence>
<keyword evidence="2" id="KW-0813">Transport</keyword>
<feature type="transmembrane region" description="Helical" evidence="6">
    <location>
        <begin position="88"/>
        <end position="106"/>
    </location>
</feature>
<comment type="caution">
    <text evidence="7">The sequence shown here is derived from an EMBL/GenBank/DDBJ whole genome shotgun (WGS) entry which is preliminary data.</text>
</comment>
<keyword evidence="4 6" id="KW-1133">Transmembrane helix</keyword>
<evidence type="ECO:0008006" key="9">
    <source>
        <dbReference type="Google" id="ProtNLM"/>
    </source>
</evidence>
<dbReference type="Gene3D" id="1.20.1250.20">
    <property type="entry name" value="MFS general substrate transporter like domains"/>
    <property type="match status" value="1"/>
</dbReference>
<keyword evidence="3 6" id="KW-0812">Transmembrane</keyword>
<keyword evidence="5 6" id="KW-0472">Membrane</keyword>
<evidence type="ECO:0000256" key="2">
    <source>
        <dbReference type="ARBA" id="ARBA00022448"/>
    </source>
</evidence>
<organism evidence="7 8">
    <name type="scientific">Canariomyces notabilis</name>
    <dbReference type="NCBI Taxonomy" id="2074819"/>
    <lineage>
        <taxon>Eukaryota</taxon>
        <taxon>Fungi</taxon>
        <taxon>Dikarya</taxon>
        <taxon>Ascomycota</taxon>
        <taxon>Pezizomycotina</taxon>
        <taxon>Sordariomycetes</taxon>
        <taxon>Sordariomycetidae</taxon>
        <taxon>Sordariales</taxon>
        <taxon>Chaetomiaceae</taxon>
        <taxon>Canariomyces</taxon>
    </lineage>
</organism>
<evidence type="ECO:0000256" key="6">
    <source>
        <dbReference type="SAM" id="Phobius"/>
    </source>
</evidence>
<accession>A0AAN6QN26</accession>
<dbReference type="GeneID" id="89941065"/>
<feature type="transmembrane region" description="Helical" evidence="6">
    <location>
        <begin position="387"/>
        <end position="412"/>
    </location>
</feature>
<dbReference type="PANTHER" id="PTHR19432:SF76">
    <property type="entry name" value="TRANSPORTER, PUTATIVE (EUROFUNG)-RELATED"/>
    <property type="match status" value="1"/>
</dbReference>
<keyword evidence="8" id="KW-1185">Reference proteome</keyword>
<feature type="transmembrane region" description="Helical" evidence="6">
    <location>
        <begin position="16"/>
        <end position="35"/>
    </location>
</feature>
<dbReference type="PANTHER" id="PTHR19432">
    <property type="entry name" value="SUGAR TRANSPORTER"/>
    <property type="match status" value="1"/>
</dbReference>
<feature type="transmembrane region" description="Helical" evidence="6">
    <location>
        <begin position="308"/>
        <end position="327"/>
    </location>
</feature>
<sequence length="555" mass="60090">MSTWSGQPKVKGSTETVRMILLTCVCIGITFTWGVEMTYCTPYLLSLGLSKGQTSMVWVAGPISGLIVQPIIGVIADESTSKWGRRRPIIAIGSVIVAASLVTLGFTKEIVASFISDPHTVRALTIMLAVLSLYTVDFSINAVMSCSRSLVVDTLPLQKQQTGAAWLSRMNSLGHIIGYVMGAVDLVQLFGPRLGDSQFKQLTIIAALGMLLTSAITCWAVSERILVSVRHDPRRTQGRFKVVRQIWSTLLTLPPRVRGICNAVFWAWIGWFPFIIYSSTWVGETYFRYDVSADARQSQDALGDMGRIGSMALTVYSTVGFLSAWILPPLIRSPEDESYTHRPPASLAPFIEAFNKVKPDLLSAWVFSNLLFACAMFLTPFATSFRFATAIVAMCGIPWSVASWAPVTFLGIEVNKMSGGSSEPGLPGGGGASTVPYRRLSTGSNIEMRDVLRLDHGNLEAGAAAAPTSSSTGELSGIYFGILNIYITIPQFLSTLMSGVVFAVLEPGKSPELATEAHPSEHADPDGPNAIAVSMFLGALCSLLAAWYTRKLRFI</sequence>
<dbReference type="SUPFAM" id="SSF103473">
    <property type="entry name" value="MFS general substrate transporter"/>
    <property type="match status" value="1"/>
</dbReference>
<dbReference type="Pfam" id="PF13347">
    <property type="entry name" value="MFS_2"/>
    <property type="match status" value="1"/>
</dbReference>
<name>A0AAN6QN26_9PEZI</name>
<feature type="transmembrane region" description="Helical" evidence="6">
    <location>
        <begin position="361"/>
        <end position="381"/>
    </location>
</feature>
<feature type="transmembrane region" description="Helical" evidence="6">
    <location>
        <begin position="126"/>
        <end position="151"/>
    </location>
</feature>
<evidence type="ECO:0000313" key="7">
    <source>
        <dbReference type="EMBL" id="KAK4110540.1"/>
    </source>
</evidence>
<dbReference type="GO" id="GO:0005886">
    <property type="term" value="C:plasma membrane"/>
    <property type="evidence" value="ECO:0007669"/>
    <property type="project" value="TreeGrafter"/>
</dbReference>
<proteinExistence type="predicted"/>